<dbReference type="PANTHER" id="PTHR31009">
    <property type="entry name" value="S-ADENOSYL-L-METHIONINE:CARBOXYL METHYLTRANSFERASE FAMILY PROTEIN"/>
    <property type="match status" value="1"/>
</dbReference>
<keyword evidence="7" id="KW-1185">Reference proteome</keyword>
<dbReference type="Pfam" id="PF03492">
    <property type="entry name" value="Methyltransf_7"/>
    <property type="match status" value="1"/>
</dbReference>
<evidence type="ECO:0000313" key="6">
    <source>
        <dbReference type="EMBL" id="KAL3618136.1"/>
    </source>
</evidence>
<evidence type="ECO:0000256" key="1">
    <source>
        <dbReference type="ARBA" id="ARBA00007967"/>
    </source>
</evidence>
<dbReference type="GO" id="GO:0008168">
    <property type="term" value="F:methyltransferase activity"/>
    <property type="evidence" value="ECO:0007669"/>
    <property type="project" value="UniProtKB-KW"/>
</dbReference>
<comment type="similarity">
    <text evidence="1">Belongs to the methyltransferase superfamily. Type-7 methyltransferase family.</text>
</comment>
<accession>A0ABD3BLY0</accession>
<dbReference type="AlphaFoldDB" id="A0ABD3BLY0"/>
<dbReference type="InterPro" id="IPR042086">
    <property type="entry name" value="MeTrfase_capping"/>
</dbReference>
<protein>
    <submittedName>
        <fullName evidence="6">Uncharacterized protein</fullName>
    </submittedName>
</protein>
<keyword evidence="2" id="KW-0489">Methyltransferase</keyword>
<evidence type="ECO:0000256" key="3">
    <source>
        <dbReference type="ARBA" id="ARBA00022679"/>
    </source>
</evidence>
<gene>
    <name evidence="6" type="ORF">CASFOL_038457</name>
</gene>
<keyword evidence="3" id="KW-0808">Transferase</keyword>
<dbReference type="Gene3D" id="3.40.50.150">
    <property type="entry name" value="Vaccinia Virus protein VP39"/>
    <property type="match status" value="1"/>
</dbReference>
<dbReference type="Gene3D" id="1.10.1200.270">
    <property type="entry name" value="Methyltransferase, alpha-helical capping domain"/>
    <property type="match status" value="1"/>
</dbReference>
<dbReference type="SUPFAM" id="SSF53335">
    <property type="entry name" value="S-adenosyl-L-methionine-dependent methyltransferases"/>
    <property type="match status" value="1"/>
</dbReference>
<dbReference type="EMBL" id="JAVIJP010000081">
    <property type="protein sequence ID" value="KAL3618136.1"/>
    <property type="molecule type" value="Genomic_DNA"/>
</dbReference>
<dbReference type="InterPro" id="IPR005299">
    <property type="entry name" value="MeTrfase_7"/>
</dbReference>
<dbReference type="Proteomes" id="UP001632038">
    <property type="component" value="Unassembled WGS sequence"/>
</dbReference>
<evidence type="ECO:0000256" key="2">
    <source>
        <dbReference type="ARBA" id="ARBA00022603"/>
    </source>
</evidence>
<proteinExistence type="inferred from homology"/>
<evidence type="ECO:0000256" key="5">
    <source>
        <dbReference type="ARBA" id="ARBA00022842"/>
    </source>
</evidence>
<dbReference type="GO" id="GO:0046872">
    <property type="term" value="F:metal ion binding"/>
    <property type="evidence" value="ECO:0007669"/>
    <property type="project" value="UniProtKB-KW"/>
</dbReference>
<evidence type="ECO:0000313" key="7">
    <source>
        <dbReference type="Proteomes" id="UP001632038"/>
    </source>
</evidence>
<organism evidence="6 7">
    <name type="scientific">Castilleja foliolosa</name>
    <dbReference type="NCBI Taxonomy" id="1961234"/>
    <lineage>
        <taxon>Eukaryota</taxon>
        <taxon>Viridiplantae</taxon>
        <taxon>Streptophyta</taxon>
        <taxon>Embryophyta</taxon>
        <taxon>Tracheophyta</taxon>
        <taxon>Spermatophyta</taxon>
        <taxon>Magnoliopsida</taxon>
        <taxon>eudicotyledons</taxon>
        <taxon>Gunneridae</taxon>
        <taxon>Pentapetalae</taxon>
        <taxon>asterids</taxon>
        <taxon>lamiids</taxon>
        <taxon>Lamiales</taxon>
        <taxon>Orobanchaceae</taxon>
        <taxon>Pedicularideae</taxon>
        <taxon>Castillejinae</taxon>
        <taxon>Castilleja</taxon>
    </lineage>
</organism>
<dbReference type="GO" id="GO:0032259">
    <property type="term" value="P:methylation"/>
    <property type="evidence" value="ECO:0007669"/>
    <property type="project" value="UniProtKB-KW"/>
</dbReference>
<dbReference type="InterPro" id="IPR029063">
    <property type="entry name" value="SAM-dependent_MTases_sf"/>
</dbReference>
<name>A0ABD3BLY0_9LAMI</name>
<evidence type="ECO:0000256" key="4">
    <source>
        <dbReference type="ARBA" id="ARBA00022723"/>
    </source>
</evidence>
<keyword evidence="5" id="KW-0460">Magnesium</keyword>
<comment type="caution">
    <text evidence="6">The sequence shown here is derived from an EMBL/GenBank/DDBJ whole genome shotgun (WGS) entry which is preliminary data.</text>
</comment>
<sequence length="346" mass="38899">MNAGDGPNSYIRNSSYQGGTILAAKPIIEEEIATKLDVIPTNRNGPICIADFGCSTGGNSFPAIETITHAIKKKLESSSPEFLVFFNDVVANDFNTLFGSLKPERVYNAVGIPGDFHGRLLPRSFLHFAHSSWSLHWMTEAPRAVADRDSPAWNGGRFFYTKERKEVYDAYLDQFSREMGSFLEARAVEMVPGGMMAISNLAMPESWDHETEYTVFTYLNMLESCLMDMAQKGRVSAAKLDTFNFPIYYATPQQLKAIFNSNQSFTVERMEILRNPGKHTMVDVETLAAAMRVVHGRLLTDHFGNKIVDELFEVYVEKLAATPVFENTDNDKTNVVLVVLKRKIDY</sequence>
<reference evidence="7" key="1">
    <citation type="journal article" date="2024" name="IScience">
        <title>Strigolactones Initiate the Formation of Haustorium-like Structures in Castilleja.</title>
        <authorList>
            <person name="Buerger M."/>
            <person name="Peterson D."/>
            <person name="Chory J."/>
        </authorList>
    </citation>
    <scope>NUCLEOTIDE SEQUENCE [LARGE SCALE GENOMIC DNA]</scope>
</reference>
<keyword evidence="4" id="KW-0479">Metal-binding</keyword>